<dbReference type="InterPro" id="IPR037143">
    <property type="entry name" value="4-PPantetheinyl_Trfase_dom_sf"/>
</dbReference>
<dbReference type="GO" id="GO:0008897">
    <property type="term" value="F:holo-[acyl-carrier-protein] synthase activity"/>
    <property type="evidence" value="ECO:0007669"/>
    <property type="project" value="InterPro"/>
</dbReference>
<evidence type="ECO:0000313" key="5">
    <source>
        <dbReference type="EMBL" id="RAR09448.1"/>
    </source>
</evidence>
<evidence type="ECO:0000256" key="2">
    <source>
        <dbReference type="SAM" id="MobiDB-lite"/>
    </source>
</evidence>
<protein>
    <recommendedName>
        <fullName evidence="4">4'-phosphopantetheinyl transferase domain-containing protein</fullName>
    </recommendedName>
</protein>
<dbReference type="PANTHER" id="PTHR37544:SF3">
    <property type="entry name" value="SPRAY"/>
    <property type="match status" value="1"/>
</dbReference>
<reference evidence="6" key="1">
    <citation type="submission" date="2018-05" db="EMBL/GenBank/DDBJ databases">
        <title>Draft genome sequence of Stemphylium lycopersici strain CIDEFI 213.</title>
        <authorList>
            <person name="Medina R."/>
            <person name="Franco M.E.E."/>
            <person name="Lucentini C.G."/>
            <person name="Saparrat M.C.N."/>
            <person name="Balatti P.A."/>
        </authorList>
    </citation>
    <scope>NUCLEOTIDE SEQUENCE [LARGE SCALE GENOMIC DNA]</scope>
    <source>
        <strain evidence="6">CIDEFI 213</strain>
    </source>
</reference>
<organism evidence="5 6">
    <name type="scientific">Stemphylium lycopersici</name>
    <name type="common">Tomato gray leaf spot disease fungus</name>
    <name type="synonym">Thyrospora lycopersici</name>
    <dbReference type="NCBI Taxonomy" id="183478"/>
    <lineage>
        <taxon>Eukaryota</taxon>
        <taxon>Fungi</taxon>
        <taxon>Dikarya</taxon>
        <taxon>Ascomycota</taxon>
        <taxon>Pezizomycotina</taxon>
        <taxon>Dothideomycetes</taxon>
        <taxon>Pleosporomycetidae</taxon>
        <taxon>Pleosporales</taxon>
        <taxon>Pleosporineae</taxon>
        <taxon>Pleosporaceae</taxon>
        <taxon>Stemphylium</taxon>
    </lineage>
</organism>
<dbReference type="Pfam" id="PF01648">
    <property type="entry name" value="ACPS"/>
    <property type="match status" value="1"/>
</dbReference>
<keyword evidence="3" id="KW-0812">Transmembrane</keyword>
<proteinExistence type="predicted"/>
<accession>A0A364N1P2</accession>
<dbReference type="Gene3D" id="3.90.470.20">
    <property type="entry name" value="4'-phosphopantetheinyl transferase domain"/>
    <property type="match status" value="1"/>
</dbReference>
<keyword evidence="3" id="KW-0472">Membrane</keyword>
<feature type="transmembrane region" description="Helical" evidence="3">
    <location>
        <begin position="880"/>
        <end position="903"/>
    </location>
</feature>
<evidence type="ECO:0000256" key="3">
    <source>
        <dbReference type="SAM" id="Phobius"/>
    </source>
</evidence>
<feature type="domain" description="4'-phosphopantetheinyl transferase" evidence="4">
    <location>
        <begin position="11"/>
        <end position="105"/>
    </location>
</feature>
<sequence length="1572" mass="174010">MPPRPFPFPFRVGTDICNVSRLRGVITRRYDGDPTRPLRQFLKRVFTDHERQYFWKRFGPTEDVLAKTEAISAFLAGRFAAKEACRKACDHLDKNARGFQHIMILPVTSLDRSEHQSSRPQGLILDALYEAQARSTGDSTYTQDAGIEDGPRALVDIAELEGQLCEISISHDGGFATAVAIVPSMKGDSGWSQDAGKSRKRITPFPVSPIDITATPESPCSENAAIEQPETNSPTDSHEVPRPIILFEDVKRTEPFARLAKAPKEGTSAYGTILQTPRAWWSIFMDTCFRRKVMGKTSWSLICAAIVNILSLLAISPLSSALLSSEEIRIPRPTEFTRLVPRNNTRLPALANRDTYFRTMAAIMRNTTTSAWITDTSLTFPFWPSSEAAQLGPKLTSLYDEWSTESTTFNSDYDCREMKLESADIREEPYSNVWDVMRRYPRNGTQPMVKFVLSSDQGCRYELMLHPMVDLAYNGGITWSEADTFFPLPSHYFAIGFGTPPIPPNVTSTNIYARLNATKECNGHDILLMSTPWTAPLDWTPYVHSPFIPENLTYERSPDFRMQGKLCRSSYSMSRSIVAALLTQSVGKNLGTNAEGGDHSQELPDSLVDIPKFQKMCMQDNWNTYFDGSSMASDAKHAAPSTMVPLNSNRYPGYSGMAPMLAAISDFDLVSLMDDPDIVRKAARVKGRFFMETVRETLDSPDLIQTDDIQGNATLIQERVIVLTEIGFTLAALFFASATLFIAILWTSRLSSRPLNLNSDPASTVGLSLLLQPRLARVATLRSMHNASRRDLYSALQKESFLTSEQSLVQGSAQTTASFPPIKAKRDWRPRVIHLRTLVALGILLISIVTAILTLNAFSIHSRLSQAGFTYEADISRLNLSFPTFAPISIAPTVASIVIGLWWDQLDMTFRILQPYISMSQGPTPINAGAGLTYRSKSWVGAALKAARYKHWVLLLVTTGSVLSQVLTVSMSALFERTSTTIARNVTLHQSLEIRRNPLISEIGIEQETRYPYEVPMSVLGGTYLNVRKNWLYGAGIRHAFNGSDLSWASGGWNFLPVDLSHVPLSKSSLYPSDTSGTSATVSTNVSMNVPAIKARLECNPVEQVSTTSSWLGVANLTDENLVTDEHIARLNSTGGLELYYLTGVIFENSSSQTTVLSDSRRVACCANGTSEQPRRNVIGYWSPATPNGEKFPFTSSSWPLSIVTKWIVGNAIAVENEYGERVLYYTEKPKMQAARCEPIIETTEATISVDARSGSIISYDISSPVTSIDHAWAEVFTEHEVTSGVHGPFGGLTIGAVNVTTSFGVLFVLSMLMALSRESGIGIGSEQLNQNAYAFRNSEKGINTDLMTNTMFALADEDPEVLLNYQTLANLADRTFQSFFQEFANSGLSLNEGGYAYQPIDDQSMKDLGQSIHANRISISERGSPGSNANRNITASVSNRIRLLHMNSVATYLSTAILVWLIGTTLVIICVQRRYTSSMIRDVKLIADMLVLVAGSDEFLELVQERGVALKKDKEIRTMLGWFKDRDGDVRWGVEVVGGREAVEWVDAPKTGNPVREKNIIGNGLIPWSRD</sequence>
<evidence type="ECO:0000256" key="1">
    <source>
        <dbReference type="ARBA" id="ARBA00022679"/>
    </source>
</evidence>
<name>A0A364N1P2_STELY</name>
<feature type="region of interest" description="Disordered" evidence="2">
    <location>
        <begin position="187"/>
        <end position="239"/>
    </location>
</feature>
<keyword evidence="1" id="KW-0808">Transferase</keyword>
<feature type="transmembrane region" description="Helical" evidence="3">
    <location>
        <begin position="1450"/>
        <end position="1472"/>
    </location>
</feature>
<feature type="transmembrane region" description="Helical" evidence="3">
    <location>
        <begin position="952"/>
        <end position="975"/>
    </location>
</feature>
<gene>
    <name evidence="5" type="ORF">DDE83_005520</name>
</gene>
<dbReference type="SUPFAM" id="SSF56214">
    <property type="entry name" value="4'-phosphopantetheinyl transferase"/>
    <property type="match status" value="1"/>
</dbReference>
<dbReference type="InterPro" id="IPR021840">
    <property type="entry name" value="DUF3433"/>
</dbReference>
<feature type="transmembrane region" description="Helical" evidence="3">
    <location>
        <begin position="726"/>
        <end position="746"/>
    </location>
</feature>
<dbReference type="PANTHER" id="PTHR37544">
    <property type="entry name" value="SPRAY-RELATED"/>
    <property type="match status" value="1"/>
</dbReference>
<feature type="transmembrane region" description="Helical" evidence="3">
    <location>
        <begin position="838"/>
        <end position="860"/>
    </location>
</feature>
<dbReference type="EMBL" id="QGDH01000075">
    <property type="protein sequence ID" value="RAR09448.1"/>
    <property type="molecule type" value="Genomic_DNA"/>
</dbReference>
<dbReference type="GO" id="GO:0000287">
    <property type="term" value="F:magnesium ion binding"/>
    <property type="evidence" value="ECO:0007669"/>
    <property type="project" value="InterPro"/>
</dbReference>
<keyword evidence="6" id="KW-1185">Reference proteome</keyword>
<comment type="caution">
    <text evidence="5">The sequence shown here is derived from an EMBL/GenBank/DDBJ whole genome shotgun (WGS) entry which is preliminary data.</text>
</comment>
<evidence type="ECO:0000259" key="4">
    <source>
        <dbReference type="Pfam" id="PF01648"/>
    </source>
</evidence>
<keyword evidence="3" id="KW-1133">Transmembrane helix</keyword>
<dbReference type="Proteomes" id="UP000249619">
    <property type="component" value="Unassembled WGS sequence"/>
</dbReference>
<dbReference type="Pfam" id="PF11915">
    <property type="entry name" value="DUF3433"/>
    <property type="match status" value="1"/>
</dbReference>
<evidence type="ECO:0000313" key="6">
    <source>
        <dbReference type="Proteomes" id="UP000249619"/>
    </source>
</evidence>
<dbReference type="InterPro" id="IPR008278">
    <property type="entry name" value="4-PPantetheinyl_Trfase_dom"/>
</dbReference>